<evidence type="ECO:0000313" key="10">
    <source>
        <dbReference type="EMBL" id="SUP52778.1"/>
    </source>
</evidence>
<protein>
    <submittedName>
        <fullName evidence="10">Penicillin-binding protein 2B</fullName>
    </submittedName>
</protein>
<evidence type="ECO:0000256" key="2">
    <source>
        <dbReference type="ARBA" id="ARBA00022475"/>
    </source>
</evidence>
<dbReference type="PANTHER" id="PTHR30627">
    <property type="entry name" value="PEPTIDOGLYCAN D,D-TRANSPEPTIDASE"/>
    <property type="match status" value="1"/>
</dbReference>
<evidence type="ECO:0000256" key="3">
    <source>
        <dbReference type="ARBA" id="ARBA00022692"/>
    </source>
</evidence>
<organism evidence="10 11">
    <name type="scientific">Weissella viridescens</name>
    <name type="common">Lactobacillus viridescens</name>
    <dbReference type="NCBI Taxonomy" id="1629"/>
    <lineage>
        <taxon>Bacteria</taxon>
        <taxon>Bacillati</taxon>
        <taxon>Bacillota</taxon>
        <taxon>Bacilli</taxon>
        <taxon>Lactobacillales</taxon>
        <taxon>Lactobacillaceae</taxon>
        <taxon>Weissella</taxon>
    </lineage>
</organism>
<evidence type="ECO:0000256" key="5">
    <source>
        <dbReference type="ARBA" id="ARBA00022984"/>
    </source>
</evidence>
<proteinExistence type="predicted"/>
<keyword evidence="3 8" id="KW-0812">Transmembrane</keyword>
<accession>A0A380NXM1</accession>
<dbReference type="GO" id="GO:0008658">
    <property type="term" value="F:penicillin binding"/>
    <property type="evidence" value="ECO:0007669"/>
    <property type="project" value="InterPro"/>
</dbReference>
<feature type="domain" description="Penicillin-binding protein dimerisation" evidence="9">
    <location>
        <begin position="66"/>
        <end position="133"/>
    </location>
</feature>
<keyword evidence="7" id="KW-0961">Cell wall biogenesis/degradation</keyword>
<evidence type="ECO:0000256" key="8">
    <source>
        <dbReference type="SAM" id="Phobius"/>
    </source>
</evidence>
<dbReference type="Proteomes" id="UP000254621">
    <property type="component" value="Unassembled WGS sequence"/>
</dbReference>
<keyword evidence="6 8" id="KW-1133">Transmembrane helix</keyword>
<dbReference type="GO" id="GO:0071972">
    <property type="term" value="F:peptidoglycan L,D-transpeptidase activity"/>
    <property type="evidence" value="ECO:0007669"/>
    <property type="project" value="TreeGrafter"/>
</dbReference>
<gene>
    <name evidence="10" type="primary">penA_1</name>
    <name evidence="10" type="ORF">NCTC13645_00680</name>
</gene>
<sequence>MQAPKRRGGRGKSSSMSRIPARLNVLLGIVILMLGALGWRLGTLQIAQGKQFKAEVNSSDSSIEQVNVQRGIIYDSTGKALVTNSGSQAITYTKPKNVTEGDMYKGANEVSKYVRVDTKQLSDANVNNIIFKMNIVLLIWQSKLASRVHQVPINMYLN</sequence>
<keyword evidence="8" id="KW-0472">Membrane</keyword>
<evidence type="ECO:0000256" key="4">
    <source>
        <dbReference type="ARBA" id="ARBA00022960"/>
    </source>
</evidence>
<dbReference type="InterPro" id="IPR050515">
    <property type="entry name" value="Beta-lactam/transpept"/>
</dbReference>
<dbReference type="InterPro" id="IPR036138">
    <property type="entry name" value="PBP_dimer_sf"/>
</dbReference>
<evidence type="ECO:0000256" key="6">
    <source>
        <dbReference type="ARBA" id="ARBA00022989"/>
    </source>
</evidence>
<name>A0A380NXM1_WEIVI</name>
<dbReference type="GO" id="GO:0005886">
    <property type="term" value="C:plasma membrane"/>
    <property type="evidence" value="ECO:0007669"/>
    <property type="project" value="UniProtKB-SubCell"/>
</dbReference>
<dbReference type="SUPFAM" id="SSF56519">
    <property type="entry name" value="Penicillin binding protein dimerisation domain"/>
    <property type="match status" value="1"/>
</dbReference>
<keyword evidence="4" id="KW-0133">Cell shape</keyword>
<dbReference type="InterPro" id="IPR005311">
    <property type="entry name" value="PBP_dimer"/>
</dbReference>
<dbReference type="GO" id="GO:0008360">
    <property type="term" value="P:regulation of cell shape"/>
    <property type="evidence" value="ECO:0007669"/>
    <property type="project" value="UniProtKB-KW"/>
</dbReference>
<dbReference type="Gene3D" id="1.10.10.1230">
    <property type="entry name" value="Penicillin-binding protein, N-terminal non-catalytic domain, head sub-domain"/>
    <property type="match status" value="1"/>
</dbReference>
<keyword evidence="2" id="KW-1003">Cell membrane</keyword>
<dbReference type="GO" id="GO:0071555">
    <property type="term" value="P:cell wall organization"/>
    <property type="evidence" value="ECO:0007669"/>
    <property type="project" value="UniProtKB-KW"/>
</dbReference>
<dbReference type="Pfam" id="PF03717">
    <property type="entry name" value="PBP_dimer"/>
    <property type="match status" value="1"/>
</dbReference>
<evidence type="ECO:0000256" key="7">
    <source>
        <dbReference type="ARBA" id="ARBA00023316"/>
    </source>
</evidence>
<evidence type="ECO:0000259" key="9">
    <source>
        <dbReference type="Pfam" id="PF03717"/>
    </source>
</evidence>
<keyword evidence="5" id="KW-0573">Peptidoglycan synthesis</keyword>
<feature type="transmembrane region" description="Helical" evidence="8">
    <location>
        <begin position="21"/>
        <end position="41"/>
    </location>
</feature>
<reference evidence="10 11" key="1">
    <citation type="submission" date="2018-06" db="EMBL/GenBank/DDBJ databases">
        <authorList>
            <consortium name="Pathogen Informatics"/>
            <person name="Doyle S."/>
        </authorList>
    </citation>
    <scope>NUCLEOTIDE SEQUENCE [LARGE SCALE GENOMIC DNA]</scope>
    <source>
        <strain evidence="10 11">NCTC13645</strain>
    </source>
</reference>
<dbReference type="GO" id="GO:0009252">
    <property type="term" value="P:peptidoglycan biosynthetic process"/>
    <property type="evidence" value="ECO:0007669"/>
    <property type="project" value="UniProtKB-KW"/>
</dbReference>
<dbReference type="EMBL" id="UHIV01000001">
    <property type="protein sequence ID" value="SUP52778.1"/>
    <property type="molecule type" value="Genomic_DNA"/>
</dbReference>
<comment type="subcellular location">
    <subcellularLocation>
        <location evidence="1">Cell membrane</location>
        <topology evidence="1">Single-pass membrane protein</topology>
    </subcellularLocation>
</comment>
<dbReference type="AlphaFoldDB" id="A0A380NXM1"/>
<evidence type="ECO:0000256" key="1">
    <source>
        <dbReference type="ARBA" id="ARBA00004162"/>
    </source>
</evidence>
<dbReference type="PANTHER" id="PTHR30627:SF2">
    <property type="entry name" value="PEPTIDOGLYCAN D,D-TRANSPEPTIDASE MRDA"/>
    <property type="match status" value="1"/>
</dbReference>
<evidence type="ECO:0000313" key="11">
    <source>
        <dbReference type="Proteomes" id="UP000254621"/>
    </source>
</evidence>